<proteinExistence type="predicted"/>
<dbReference type="Gene3D" id="1.10.3210.10">
    <property type="entry name" value="Hypothetical protein af1432"/>
    <property type="match status" value="1"/>
</dbReference>
<organism evidence="2 3">
    <name type="scientific">Kribbella albertanoniae</name>
    <dbReference type="NCBI Taxonomy" id="1266829"/>
    <lineage>
        <taxon>Bacteria</taxon>
        <taxon>Bacillati</taxon>
        <taxon>Actinomycetota</taxon>
        <taxon>Actinomycetes</taxon>
        <taxon>Propionibacteriales</taxon>
        <taxon>Kribbellaceae</taxon>
        <taxon>Kribbella</taxon>
    </lineage>
</organism>
<accession>A0A4R4QH74</accession>
<evidence type="ECO:0000259" key="1">
    <source>
        <dbReference type="Pfam" id="PF01966"/>
    </source>
</evidence>
<dbReference type="InterPro" id="IPR003607">
    <property type="entry name" value="HD/PDEase_dom"/>
</dbReference>
<dbReference type="AlphaFoldDB" id="A0A4R4QH74"/>
<feature type="domain" description="HD" evidence="1">
    <location>
        <begin position="22"/>
        <end position="107"/>
    </location>
</feature>
<dbReference type="Proteomes" id="UP000295075">
    <property type="component" value="Unassembled WGS sequence"/>
</dbReference>
<name>A0A4R4QH74_9ACTN</name>
<protein>
    <submittedName>
        <fullName evidence="2">HD domain-containing protein</fullName>
    </submittedName>
</protein>
<dbReference type="OrthoDB" id="2989229at2"/>
<sequence>MIDVEEATALAGRLLREYLPRRWAHTQGVGARAEGLRDTLGERARVVEVAAWLHDIGYSPVLRSTGFHPLDGARYLRDVVVADDMVCRLVAHHSGALVEADERGISELADEFRLPDAELLEALTYCDLTTDPDGCQVSVEERLSEILMRYSSEHVVHRSVVRSAPSLRRAALNVQRRLHR</sequence>
<reference evidence="2 3" key="1">
    <citation type="submission" date="2019-03" db="EMBL/GenBank/DDBJ databases">
        <title>Draft genome sequences of novel Actinobacteria.</title>
        <authorList>
            <person name="Sahin N."/>
            <person name="Ay H."/>
            <person name="Saygin H."/>
        </authorList>
    </citation>
    <scope>NUCLEOTIDE SEQUENCE [LARGE SCALE GENOMIC DNA]</scope>
    <source>
        <strain evidence="2 3">JCM 30547</strain>
    </source>
</reference>
<dbReference type="CDD" id="cd00077">
    <property type="entry name" value="HDc"/>
    <property type="match status" value="1"/>
</dbReference>
<evidence type="ECO:0000313" key="3">
    <source>
        <dbReference type="Proteomes" id="UP000295075"/>
    </source>
</evidence>
<dbReference type="RefSeq" id="WP_132400867.1">
    <property type="nucleotide sequence ID" value="NZ_SMKA01000004.1"/>
</dbReference>
<dbReference type="EMBL" id="SMKA01000004">
    <property type="protein sequence ID" value="TDC34987.1"/>
    <property type="molecule type" value="Genomic_DNA"/>
</dbReference>
<dbReference type="Pfam" id="PF01966">
    <property type="entry name" value="HD"/>
    <property type="match status" value="1"/>
</dbReference>
<dbReference type="SUPFAM" id="SSF109604">
    <property type="entry name" value="HD-domain/PDEase-like"/>
    <property type="match status" value="1"/>
</dbReference>
<comment type="caution">
    <text evidence="2">The sequence shown here is derived from an EMBL/GenBank/DDBJ whole genome shotgun (WGS) entry which is preliminary data.</text>
</comment>
<gene>
    <name evidence="2" type="ORF">E1261_02060</name>
</gene>
<evidence type="ECO:0000313" key="2">
    <source>
        <dbReference type="EMBL" id="TDC34987.1"/>
    </source>
</evidence>
<dbReference type="InterPro" id="IPR006674">
    <property type="entry name" value="HD_domain"/>
</dbReference>
<keyword evidence="3" id="KW-1185">Reference proteome</keyword>